<dbReference type="AlphaFoldDB" id="A0A0F6YGT9"/>
<feature type="region of interest" description="Disordered" evidence="1">
    <location>
        <begin position="77"/>
        <end position="116"/>
    </location>
</feature>
<dbReference type="KEGG" id="samy:DB32_000387"/>
<proteinExistence type="predicted"/>
<feature type="compositionally biased region" description="Basic and acidic residues" evidence="1">
    <location>
        <begin position="107"/>
        <end position="116"/>
    </location>
</feature>
<dbReference type="EMBL" id="CP011125">
    <property type="protein sequence ID" value="AKF03238.1"/>
    <property type="molecule type" value="Genomic_DNA"/>
</dbReference>
<gene>
    <name evidence="2" type="ORF">DB32_000387</name>
</gene>
<feature type="compositionally biased region" description="Low complexity" evidence="1">
    <location>
        <begin position="45"/>
        <end position="61"/>
    </location>
</feature>
<evidence type="ECO:0000313" key="3">
    <source>
        <dbReference type="Proteomes" id="UP000034883"/>
    </source>
</evidence>
<name>A0A0F6YGT9_9BACT</name>
<dbReference type="Proteomes" id="UP000034883">
    <property type="component" value="Chromosome"/>
</dbReference>
<keyword evidence="3" id="KW-1185">Reference proteome</keyword>
<accession>A0A0F6YGT9</accession>
<reference evidence="2 3" key="1">
    <citation type="submission" date="2015-03" db="EMBL/GenBank/DDBJ databases">
        <title>Genome assembly of Sandaracinus amylolyticus DSM 53668.</title>
        <authorList>
            <person name="Sharma G."/>
            <person name="Subramanian S."/>
        </authorList>
    </citation>
    <scope>NUCLEOTIDE SEQUENCE [LARGE SCALE GENOMIC DNA]</scope>
    <source>
        <strain evidence="2 3">DSM 53668</strain>
    </source>
</reference>
<feature type="region of interest" description="Disordered" evidence="1">
    <location>
        <begin position="45"/>
        <end position="65"/>
    </location>
</feature>
<dbReference type="STRING" id="927083.DB32_000387"/>
<protein>
    <submittedName>
        <fullName evidence="2">Uncharacterized protein</fullName>
    </submittedName>
</protein>
<sequence>MLMHDAPGHHDVSALGEESTMDVAAHARSALAIALANALVLASCGGPSVPSELPSTSPLSPRAEAAPLPIIGASLEERPLAVEAPSADPHAGHRDHGAPFATDAGTPEEHGHGQHH</sequence>
<organism evidence="2 3">
    <name type="scientific">Sandaracinus amylolyticus</name>
    <dbReference type="NCBI Taxonomy" id="927083"/>
    <lineage>
        <taxon>Bacteria</taxon>
        <taxon>Pseudomonadati</taxon>
        <taxon>Myxococcota</taxon>
        <taxon>Polyangia</taxon>
        <taxon>Polyangiales</taxon>
        <taxon>Sandaracinaceae</taxon>
        <taxon>Sandaracinus</taxon>
    </lineage>
</organism>
<evidence type="ECO:0000313" key="2">
    <source>
        <dbReference type="EMBL" id="AKF03238.1"/>
    </source>
</evidence>
<evidence type="ECO:0000256" key="1">
    <source>
        <dbReference type="SAM" id="MobiDB-lite"/>
    </source>
</evidence>